<organism evidence="7 8">
    <name type="scientific">Acorus gramineus</name>
    <name type="common">Dwarf sweet flag</name>
    <dbReference type="NCBI Taxonomy" id="55184"/>
    <lineage>
        <taxon>Eukaryota</taxon>
        <taxon>Viridiplantae</taxon>
        <taxon>Streptophyta</taxon>
        <taxon>Embryophyta</taxon>
        <taxon>Tracheophyta</taxon>
        <taxon>Spermatophyta</taxon>
        <taxon>Magnoliopsida</taxon>
        <taxon>Liliopsida</taxon>
        <taxon>Acoraceae</taxon>
        <taxon>Acorus</taxon>
    </lineage>
</organism>
<evidence type="ECO:0000256" key="5">
    <source>
        <dbReference type="SAM" id="Phobius"/>
    </source>
</evidence>
<gene>
    <name evidence="7" type="ORF">QJS04_geneDACA024559</name>
</gene>
<dbReference type="GO" id="GO:0016036">
    <property type="term" value="P:cellular response to phosphate starvation"/>
    <property type="evidence" value="ECO:0007669"/>
    <property type="project" value="InterPro"/>
</dbReference>
<keyword evidence="8" id="KW-1185">Reference proteome</keyword>
<comment type="subcellular location">
    <subcellularLocation>
        <location evidence="1">Membrane</location>
        <topology evidence="1">Multi-pass membrane protein</topology>
    </subcellularLocation>
</comment>
<feature type="transmembrane region" description="Helical" evidence="5">
    <location>
        <begin position="62"/>
        <end position="82"/>
    </location>
</feature>
<proteinExistence type="predicted"/>
<accession>A0AAV8ZYG0</accession>
<evidence type="ECO:0000256" key="3">
    <source>
        <dbReference type="ARBA" id="ARBA00022989"/>
    </source>
</evidence>
<reference evidence="7" key="1">
    <citation type="journal article" date="2023" name="Nat. Commun.">
        <title>Diploid and tetraploid genomes of Acorus and the evolution of monocots.</title>
        <authorList>
            <person name="Ma L."/>
            <person name="Liu K.W."/>
            <person name="Li Z."/>
            <person name="Hsiao Y.Y."/>
            <person name="Qi Y."/>
            <person name="Fu T."/>
            <person name="Tang G.D."/>
            <person name="Zhang D."/>
            <person name="Sun W.H."/>
            <person name="Liu D.K."/>
            <person name="Li Y."/>
            <person name="Chen G.Z."/>
            <person name="Liu X.D."/>
            <person name="Liao X.Y."/>
            <person name="Jiang Y.T."/>
            <person name="Yu X."/>
            <person name="Hao Y."/>
            <person name="Huang J."/>
            <person name="Zhao X.W."/>
            <person name="Ke S."/>
            <person name="Chen Y.Y."/>
            <person name="Wu W.L."/>
            <person name="Hsu J.L."/>
            <person name="Lin Y.F."/>
            <person name="Huang M.D."/>
            <person name="Li C.Y."/>
            <person name="Huang L."/>
            <person name="Wang Z.W."/>
            <person name="Zhao X."/>
            <person name="Zhong W.Y."/>
            <person name="Peng D.H."/>
            <person name="Ahmad S."/>
            <person name="Lan S."/>
            <person name="Zhang J.S."/>
            <person name="Tsai W.C."/>
            <person name="Van de Peer Y."/>
            <person name="Liu Z.J."/>
        </authorList>
    </citation>
    <scope>NUCLEOTIDE SEQUENCE</scope>
    <source>
        <strain evidence="7">SCP</strain>
    </source>
</reference>
<keyword evidence="3 5" id="KW-1133">Transmembrane helix</keyword>
<sequence length="136" mass="16582">MGFHIMYAEHPTHMWFGIVLITSTFATICQLYWDYVEDWGLLNLKSNNKWLRDELILKNKNFYYISIVINFLLRLTWIYTLLNLKRLSDFNHHLIELLLALLEIIRRGIWHFYRMENEYLNNVGKFRPVKTVPIPY</sequence>
<evidence type="ECO:0000259" key="6">
    <source>
        <dbReference type="PROSITE" id="PS51380"/>
    </source>
</evidence>
<comment type="caution">
    <text evidence="7">The sequence shown here is derived from an EMBL/GenBank/DDBJ whole genome shotgun (WGS) entry which is preliminary data.</text>
</comment>
<evidence type="ECO:0000313" key="7">
    <source>
        <dbReference type="EMBL" id="KAK1257666.1"/>
    </source>
</evidence>
<evidence type="ECO:0000256" key="1">
    <source>
        <dbReference type="ARBA" id="ARBA00004141"/>
    </source>
</evidence>
<evidence type="ECO:0000256" key="2">
    <source>
        <dbReference type="ARBA" id="ARBA00022692"/>
    </source>
</evidence>
<dbReference type="AlphaFoldDB" id="A0AAV8ZYG0"/>
<dbReference type="GO" id="GO:0016020">
    <property type="term" value="C:membrane"/>
    <property type="evidence" value="ECO:0007669"/>
    <property type="project" value="UniProtKB-SubCell"/>
</dbReference>
<dbReference type="PROSITE" id="PS51380">
    <property type="entry name" value="EXS"/>
    <property type="match status" value="1"/>
</dbReference>
<name>A0AAV8ZYG0_ACOGR</name>
<dbReference type="PANTHER" id="PTHR48477">
    <property type="entry name" value="PHOSPHATE TRANSPORTER PHO1"/>
    <property type="match status" value="1"/>
</dbReference>
<dbReference type="PANTHER" id="PTHR48477:SF1">
    <property type="entry name" value="PHOSPHATE TRANSPORTER PHO1"/>
    <property type="match status" value="1"/>
</dbReference>
<dbReference type="InterPro" id="IPR004342">
    <property type="entry name" value="EXS_C"/>
</dbReference>
<dbReference type="InterPro" id="IPR052486">
    <property type="entry name" value="PHO1"/>
</dbReference>
<evidence type="ECO:0000256" key="4">
    <source>
        <dbReference type="ARBA" id="ARBA00023136"/>
    </source>
</evidence>
<keyword evidence="2 5" id="KW-0812">Transmembrane</keyword>
<feature type="domain" description="EXS" evidence="6">
    <location>
        <begin position="1"/>
        <end position="136"/>
    </location>
</feature>
<protein>
    <submittedName>
        <fullName evidence="7">Phosphate transporter PHO1</fullName>
    </submittedName>
</protein>
<dbReference type="Pfam" id="PF03124">
    <property type="entry name" value="EXS"/>
    <property type="match status" value="1"/>
</dbReference>
<keyword evidence="4 5" id="KW-0472">Membrane</keyword>
<dbReference type="Proteomes" id="UP001179952">
    <property type="component" value="Unassembled WGS sequence"/>
</dbReference>
<reference evidence="7" key="2">
    <citation type="submission" date="2023-06" db="EMBL/GenBank/DDBJ databases">
        <authorList>
            <person name="Ma L."/>
            <person name="Liu K.-W."/>
            <person name="Li Z."/>
            <person name="Hsiao Y.-Y."/>
            <person name="Qi Y."/>
            <person name="Fu T."/>
            <person name="Tang G."/>
            <person name="Zhang D."/>
            <person name="Sun W.-H."/>
            <person name="Liu D.-K."/>
            <person name="Li Y."/>
            <person name="Chen G.-Z."/>
            <person name="Liu X.-D."/>
            <person name="Liao X.-Y."/>
            <person name="Jiang Y.-T."/>
            <person name="Yu X."/>
            <person name="Hao Y."/>
            <person name="Huang J."/>
            <person name="Zhao X.-W."/>
            <person name="Ke S."/>
            <person name="Chen Y.-Y."/>
            <person name="Wu W.-L."/>
            <person name="Hsu J.-L."/>
            <person name="Lin Y.-F."/>
            <person name="Huang M.-D."/>
            <person name="Li C.-Y."/>
            <person name="Huang L."/>
            <person name="Wang Z.-W."/>
            <person name="Zhao X."/>
            <person name="Zhong W.-Y."/>
            <person name="Peng D.-H."/>
            <person name="Ahmad S."/>
            <person name="Lan S."/>
            <person name="Zhang J.-S."/>
            <person name="Tsai W.-C."/>
            <person name="Van De Peer Y."/>
            <person name="Liu Z.-J."/>
        </authorList>
    </citation>
    <scope>NUCLEOTIDE SEQUENCE</scope>
    <source>
        <strain evidence="7">SCP</strain>
        <tissue evidence="7">Leaves</tissue>
    </source>
</reference>
<dbReference type="EMBL" id="JAUJYN010000037">
    <property type="protein sequence ID" value="KAK1257666.1"/>
    <property type="molecule type" value="Genomic_DNA"/>
</dbReference>
<feature type="transmembrane region" description="Helical" evidence="5">
    <location>
        <begin position="12"/>
        <end position="33"/>
    </location>
</feature>
<evidence type="ECO:0000313" key="8">
    <source>
        <dbReference type="Proteomes" id="UP001179952"/>
    </source>
</evidence>